<dbReference type="EMBL" id="MVIM01000010">
    <property type="protein sequence ID" value="ORB63633.1"/>
    <property type="molecule type" value="Genomic_DNA"/>
</dbReference>
<proteinExistence type="predicted"/>
<evidence type="ECO:0000313" key="4">
    <source>
        <dbReference type="Proteomes" id="UP000192411"/>
    </source>
</evidence>
<accession>A0A1X0JL54</accession>
<feature type="region of interest" description="Disordered" evidence="1">
    <location>
        <begin position="457"/>
        <end position="479"/>
    </location>
</feature>
<dbReference type="InterPro" id="IPR055583">
    <property type="entry name" value="DUF7159"/>
</dbReference>
<name>A0A1X0JL54_9MYCO</name>
<gene>
    <name evidence="3" type="ORF">BST47_18855</name>
</gene>
<protein>
    <recommendedName>
        <fullName evidence="2">DUF7159 domain-containing protein</fullName>
    </recommendedName>
</protein>
<evidence type="ECO:0000313" key="3">
    <source>
        <dbReference type="EMBL" id="ORB63633.1"/>
    </source>
</evidence>
<feature type="domain" description="DUF7159" evidence="2">
    <location>
        <begin position="16"/>
        <end position="233"/>
    </location>
</feature>
<evidence type="ECO:0000259" key="2">
    <source>
        <dbReference type="Pfam" id="PF23717"/>
    </source>
</evidence>
<sequence>MADVFADEGGGEAVEAVLGFSVTSSSVGWVLLDGPGVDAAALDHDVFDVASSADDHDISKHIAAVRGVLSIAAASGHELKSIGLTWTPDAAATANLLLNSLPELGFLKVVSVRLSEAARTWAYVYGEALRFEKAAVCVVEPAAATVLSFGYGAVRTFATPTRESDDGLSRWLKDAFETNHLDPEHLFLIGSRGDLELIAGRLRDALPMPVVTSAEAQLVLARGAALAARPNAAITAIPLAVKQIEAPTQTLGQKLSWISPPARAAVILVAGVVALFVLGPELVSQPEPPSAADHAASSSSTTLVRIQAVPAPVAAPSPTKVVQRLAQAAPPPVAEVTTREAPVTAEQLAVPEAPAAVVPEVPVAVEAEAPAAVMPATEPDVPVATEPAELARLPEPADVAHLPEPAETPHLAADTDAAGGTAHLPDAGTLHLPGAIPALAAEAPVTEPVLAAEAPVVEPSPTSLPPTRTASSAVWAALP</sequence>
<reference evidence="3 4" key="1">
    <citation type="submission" date="2017-02" db="EMBL/GenBank/DDBJ databases">
        <title>The new phylogeny of genus Mycobacterium.</title>
        <authorList>
            <person name="Tortoli E."/>
            <person name="Trovato A."/>
            <person name="Cirillo D.M."/>
        </authorList>
    </citation>
    <scope>NUCLEOTIDE SEQUENCE [LARGE SCALE GENOMIC DNA]</scope>
    <source>
        <strain evidence="3 4">DSM 44338</strain>
    </source>
</reference>
<keyword evidence="4" id="KW-1185">Reference proteome</keyword>
<dbReference type="STRING" id="75922.BST47_18855"/>
<organism evidence="3 4">
    <name type="scientific">Mycolicibacterium tusciae</name>
    <dbReference type="NCBI Taxonomy" id="75922"/>
    <lineage>
        <taxon>Bacteria</taxon>
        <taxon>Bacillati</taxon>
        <taxon>Actinomycetota</taxon>
        <taxon>Actinomycetes</taxon>
        <taxon>Mycobacteriales</taxon>
        <taxon>Mycobacteriaceae</taxon>
        <taxon>Mycolicibacterium</taxon>
    </lineage>
</organism>
<evidence type="ECO:0000256" key="1">
    <source>
        <dbReference type="SAM" id="MobiDB-lite"/>
    </source>
</evidence>
<dbReference type="AlphaFoldDB" id="A0A1X0JL54"/>
<comment type="caution">
    <text evidence="3">The sequence shown here is derived from an EMBL/GenBank/DDBJ whole genome shotgun (WGS) entry which is preliminary data.</text>
</comment>
<dbReference type="Pfam" id="PF23717">
    <property type="entry name" value="DUF7159"/>
    <property type="match status" value="1"/>
</dbReference>
<dbReference type="Proteomes" id="UP000192411">
    <property type="component" value="Unassembled WGS sequence"/>
</dbReference>